<dbReference type="Gene3D" id="1.10.630.10">
    <property type="entry name" value="Cytochrome P450"/>
    <property type="match status" value="1"/>
</dbReference>
<comment type="similarity">
    <text evidence="1 2">Belongs to the cytochrome P450 family.</text>
</comment>
<comment type="caution">
    <text evidence="3">The sequence shown here is derived from an EMBL/GenBank/DDBJ whole genome shotgun (WGS) entry which is preliminary data.</text>
</comment>
<dbReference type="PRINTS" id="PR00385">
    <property type="entry name" value="P450"/>
</dbReference>
<name>A0ABW2P8K1_9ACTN</name>
<evidence type="ECO:0000256" key="2">
    <source>
        <dbReference type="RuleBase" id="RU000461"/>
    </source>
</evidence>
<dbReference type="Pfam" id="PF00067">
    <property type="entry name" value="p450"/>
    <property type="match status" value="1"/>
</dbReference>
<dbReference type="PROSITE" id="PS00086">
    <property type="entry name" value="CYTOCHROME_P450"/>
    <property type="match status" value="1"/>
</dbReference>
<keyword evidence="2" id="KW-0349">Heme</keyword>
<dbReference type="InterPro" id="IPR036396">
    <property type="entry name" value="Cyt_P450_sf"/>
</dbReference>
<dbReference type="InterPro" id="IPR017972">
    <property type="entry name" value="Cyt_P450_CS"/>
</dbReference>
<proteinExistence type="inferred from homology"/>
<organism evidence="3 4">
    <name type="scientific">Sphaerisporangium rhizosphaerae</name>
    <dbReference type="NCBI Taxonomy" id="2269375"/>
    <lineage>
        <taxon>Bacteria</taxon>
        <taxon>Bacillati</taxon>
        <taxon>Actinomycetota</taxon>
        <taxon>Actinomycetes</taxon>
        <taxon>Streptosporangiales</taxon>
        <taxon>Streptosporangiaceae</taxon>
        <taxon>Sphaerisporangium</taxon>
    </lineage>
</organism>
<dbReference type="PANTHER" id="PTHR46696:SF1">
    <property type="entry name" value="CYTOCHROME P450 YJIB-RELATED"/>
    <property type="match status" value="1"/>
</dbReference>
<keyword evidence="4" id="KW-1185">Reference proteome</keyword>
<gene>
    <name evidence="3" type="ORF">ACFQSB_26015</name>
</gene>
<dbReference type="CDD" id="cd11030">
    <property type="entry name" value="CYP105-like"/>
    <property type="match status" value="1"/>
</dbReference>
<sequence>MTDQAAIPLYMAREGLAPSAEASALRDSGRLLKVPVTLGSGEAWLVTRYADVREVLSDPTRFSNALSAAAAAPLSIGLSDEERARRRKGQLLAFDPPEHTRLRRILAPEFTMRRMRVLEPRITEIVDAQLDELERLGPGADFMAAFALPVPSLVICELLGVPADDRSEFQERTSRLLDMSRPREERAQVGRESDTYMRGLVARALADPGEDILGMLIREHRDELDADALTNIAGMLLTAGHETTANMLALGTLALLTSPGELAALRAGLDDAEQVEAAVEELLRFLSVAHSGIPRAAVRDVEIAGQLISAGDQVLFALAPANRDPGFVEDGDRLDVSRKPTPHVAFGHGPHHCLGAPLARAEMALAFPALLRRFPDLALAVPPEEIRFRPFHVVYGVETLPLTWTPTTGAGTDPQPR</sequence>
<dbReference type="RefSeq" id="WP_380829580.1">
    <property type="nucleotide sequence ID" value="NZ_JBHTCG010000020.1"/>
</dbReference>
<evidence type="ECO:0000256" key="1">
    <source>
        <dbReference type="ARBA" id="ARBA00010617"/>
    </source>
</evidence>
<reference evidence="4" key="1">
    <citation type="journal article" date="2019" name="Int. J. Syst. Evol. Microbiol.">
        <title>The Global Catalogue of Microorganisms (GCM) 10K type strain sequencing project: providing services to taxonomists for standard genome sequencing and annotation.</title>
        <authorList>
            <consortium name="The Broad Institute Genomics Platform"/>
            <consortium name="The Broad Institute Genome Sequencing Center for Infectious Disease"/>
            <person name="Wu L."/>
            <person name="Ma J."/>
        </authorList>
    </citation>
    <scope>NUCLEOTIDE SEQUENCE [LARGE SCALE GENOMIC DNA]</scope>
    <source>
        <strain evidence="4">CECT 7649</strain>
    </source>
</reference>
<keyword evidence="2" id="KW-0479">Metal-binding</keyword>
<evidence type="ECO:0000313" key="3">
    <source>
        <dbReference type="EMBL" id="MFC7385689.1"/>
    </source>
</evidence>
<dbReference type="Proteomes" id="UP001596496">
    <property type="component" value="Unassembled WGS sequence"/>
</dbReference>
<dbReference type="EMBL" id="JBHTCG010000020">
    <property type="protein sequence ID" value="MFC7385689.1"/>
    <property type="molecule type" value="Genomic_DNA"/>
</dbReference>
<accession>A0ABW2P8K1</accession>
<dbReference type="GO" id="GO:0016491">
    <property type="term" value="F:oxidoreductase activity"/>
    <property type="evidence" value="ECO:0007669"/>
    <property type="project" value="UniProtKB-KW"/>
</dbReference>
<dbReference type="EC" id="1.14.-.-" evidence="3"/>
<dbReference type="PRINTS" id="PR00359">
    <property type="entry name" value="BP450"/>
</dbReference>
<evidence type="ECO:0000313" key="4">
    <source>
        <dbReference type="Proteomes" id="UP001596496"/>
    </source>
</evidence>
<dbReference type="PANTHER" id="PTHR46696">
    <property type="entry name" value="P450, PUTATIVE (EUROFUNG)-RELATED"/>
    <property type="match status" value="1"/>
</dbReference>
<keyword evidence="2 3" id="KW-0560">Oxidoreductase</keyword>
<keyword evidence="2" id="KW-0503">Monooxygenase</keyword>
<dbReference type="SUPFAM" id="SSF48264">
    <property type="entry name" value="Cytochrome P450"/>
    <property type="match status" value="1"/>
</dbReference>
<protein>
    <submittedName>
        <fullName evidence="3">Cytochrome P450</fullName>
        <ecNumber evidence="3">1.14.-.-</ecNumber>
    </submittedName>
</protein>
<dbReference type="InterPro" id="IPR002397">
    <property type="entry name" value="Cyt_P450_B"/>
</dbReference>
<keyword evidence="2" id="KW-0408">Iron</keyword>
<dbReference type="InterPro" id="IPR001128">
    <property type="entry name" value="Cyt_P450"/>
</dbReference>